<feature type="domain" description="TerD" evidence="1">
    <location>
        <begin position="12"/>
        <end position="152"/>
    </location>
</feature>
<evidence type="ECO:0000259" key="1">
    <source>
        <dbReference type="Pfam" id="PF02342"/>
    </source>
</evidence>
<dbReference type="CDD" id="cd06974">
    <property type="entry name" value="TerD_like"/>
    <property type="match status" value="2"/>
</dbReference>
<dbReference type="PANTHER" id="PTHR32097:SF17">
    <property type="entry name" value="CAMP-BINDING PROTEIN 1-RELATED"/>
    <property type="match status" value="1"/>
</dbReference>
<dbReference type="Gene3D" id="2.60.60.30">
    <property type="entry name" value="sav2460 like domains"/>
    <property type="match status" value="2"/>
</dbReference>
<keyword evidence="3" id="KW-1185">Reference proteome</keyword>
<name>A0A7J6MUF6_PERCH</name>
<dbReference type="InterPro" id="IPR051324">
    <property type="entry name" value="Stress/Tellurium_Resist"/>
</dbReference>
<organism evidence="2 3">
    <name type="scientific">Perkinsus chesapeaki</name>
    <name type="common">Clam parasite</name>
    <name type="synonym">Perkinsus andrewsi</name>
    <dbReference type="NCBI Taxonomy" id="330153"/>
    <lineage>
        <taxon>Eukaryota</taxon>
        <taxon>Sar</taxon>
        <taxon>Alveolata</taxon>
        <taxon>Perkinsozoa</taxon>
        <taxon>Perkinsea</taxon>
        <taxon>Perkinsida</taxon>
        <taxon>Perkinsidae</taxon>
        <taxon>Perkinsus</taxon>
    </lineage>
</organism>
<dbReference type="Proteomes" id="UP000591131">
    <property type="component" value="Unassembled WGS sequence"/>
</dbReference>
<sequence>MSILLSPNGSYSVGVLWDFADGQPIDVDIQAVAVDNRGVIVDCAYYNNLKALGKALVHSGDELDGKTEGVDEKVTLNLAKMPQNVPLIIIAVFCYTGGSLGQVKSGTVIVTDEVNRAPVFQTVMSQYGKFRALIVGAFYRTSTGGFAFDALSDPCDGQHFMDVLPSLTQVVRRYIPSAAGSGQNAVCAVNFQMQKGNVFDFGQNTDGLRPSDRIGRHMKANDRISPPDEELVIRGVMRLASHLSKYFKDASVVEEVMAYFQIEHGMAGNVEIQEASQGGLRRLAASYLLREVVLLLACMQSSSVSAEEAFSLAGSLGRTQQIVCGLGWDTTFGKVDLDVSCIIMDQAGEVLETVFFGNLRSERRHSKVGAVVHTGDNLTGEGSGDDEQVILHMDQFGPSVFNIFFVINIYTRGVTFAQVANPYCRVVDASTGAELCRYRLNDAGQQNALVIARLARNPTGNFGFHALGVSSRGTIWKDTVPDLQRLVQTPTAQFLGSQMTLNFVGAAHPPGTGNPQLTKVKGPNLTKATFNE</sequence>
<dbReference type="AlphaFoldDB" id="A0A7J6MUF6"/>
<accession>A0A7J6MUF6</accession>
<protein>
    <recommendedName>
        <fullName evidence="1">TerD domain-containing protein</fullName>
    </recommendedName>
</protein>
<evidence type="ECO:0000313" key="2">
    <source>
        <dbReference type="EMBL" id="KAF4674977.1"/>
    </source>
</evidence>
<feature type="domain" description="TerD" evidence="1">
    <location>
        <begin position="309"/>
        <end position="473"/>
    </location>
</feature>
<comment type="caution">
    <text evidence="2">The sequence shown here is derived from an EMBL/GenBank/DDBJ whole genome shotgun (WGS) entry which is preliminary data.</text>
</comment>
<dbReference type="PANTHER" id="PTHR32097">
    <property type="entry name" value="CAMP-BINDING PROTEIN 1-RELATED"/>
    <property type="match status" value="1"/>
</dbReference>
<gene>
    <name evidence="2" type="ORF">FOL47_008426</name>
</gene>
<dbReference type="Pfam" id="PF02342">
    <property type="entry name" value="TerD"/>
    <property type="match status" value="2"/>
</dbReference>
<proteinExistence type="predicted"/>
<reference evidence="2 3" key="1">
    <citation type="submission" date="2020-04" db="EMBL/GenBank/DDBJ databases">
        <title>Perkinsus chesapeaki whole genome sequence.</title>
        <authorList>
            <person name="Bogema D.R."/>
        </authorList>
    </citation>
    <scope>NUCLEOTIDE SEQUENCE [LARGE SCALE GENOMIC DNA]</scope>
    <source>
        <strain evidence="2">ATCC PRA-425</strain>
    </source>
</reference>
<dbReference type="OrthoDB" id="443958at2759"/>
<dbReference type="InterPro" id="IPR003325">
    <property type="entry name" value="TerD"/>
</dbReference>
<dbReference type="EMBL" id="JAAPAO010000054">
    <property type="protein sequence ID" value="KAF4674977.1"/>
    <property type="molecule type" value="Genomic_DNA"/>
</dbReference>
<evidence type="ECO:0000313" key="3">
    <source>
        <dbReference type="Proteomes" id="UP000591131"/>
    </source>
</evidence>